<dbReference type="GO" id="GO:0016813">
    <property type="term" value="F:hydrolase activity, acting on carbon-nitrogen (but not peptide) bonds, in linear amidines"/>
    <property type="evidence" value="ECO:0007669"/>
    <property type="project" value="InterPro"/>
</dbReference>
<reference evidence="10" key="1">
    <citation type="journal article" date="2014" name="Int. J. Syst. Evol. Microbiol.">
        <title>Complete genome sequence of Corynebacterium casei LMG S-19264T (=DSM 44701T), isolated from a smear-ripened cheese.</title>
        <authorList>
            <consortium name="US DOE Joint Genome Institute (JGI-PGF)"/>
            <person name="Walter F."/>
            <person name="Albersmeier A."/>
            <person name="Kalinowski J."/>
            <person name="Ruckert C."/>
        </authorList>
    </citation>
    <scope>NUCLEOTIDE SEQUENCE</scope>
    <source>
        <strain evidence="10">CCM 7897</strain>
    </source>
</reference>
<evidence type="ECO:0000256" key="8">
    <source>
        <dbReference type="PIRSR" id="PIRSR001235-2"/>
    </source>
</evidence>
<name>A0A917F5N4_9HYPH</name>
<feature type="binding site" evidence="8">
    <location>
        <position position="275"/>
    </location>
    <ligand>
        <name>allantoate</name>
        <dbReference type="ChEBI" id="CHEBI:17536"/>
    </ligand>
</feature>
<dbReference type="Pfam" id="PF07687">
    <property type="entry name" value="M20_dimer"/>
    <property type="match status" value="1"/>
</dbReference>
<feature type="binding site" evidence="7">
    <location>
        <position position="82"/>
    </location>
    <ligand>
        <name>Zn(2+)</name>
        <dbReference type="ChEBI" id="CHEBI:29105"/>
        <label>1</label>
    </ligand>
</feature>
<feature type="domain" description="Peptidase M20 dimerisation" evidence="9">
    <location>
        <begin position="211"/>
        <end position="310"/>
    </location>
</feature>
<evidence type="ECO:0000256" key="3">
    <source>
        <dbReference type="ARBA" id="ARBA00011738"/>
    </source>
</evidence>
<comment type="cofactor">
    <cofactor evidence="7">
        <name>Zn(2+)</name>
        <dbReference type="ChEBI" id="CHEBI:29105"/>
    </cofactor>
    <text evidence="7">Binds 2 Zn(2+) ions per subunit.</text>
</comment>
<evidence type="ECO:0000256" key="6">
    <source>
        <dbReference type="ARBA" id="ARBA00023211"/>
    </source>
</evidence>
<evidence type="ECO:0000256" key="2">
    <source>
        <dbReference type="ARBA" id="ARBA00006153"/>
    </source>
</evidence>
<evidence type="ECO:0000259" key="9">
    <source>
        <dbReference type="Pfam" id="PF07687"/>
    </source>
</evidence>
<dbReference type="PANTHER" id="PTHR32494:SF19">
    <property type="entry name" value="ALLANTOATE DEIMINASE-RELATED"/>
    <property type="match status" value="1"/>
</dbReference>
<keyword evidence="6" id="KW-0464">Manganese</keyword>
<dbReference type="InterPro" id="IPR010158">
    <property type="entry name" value="Amidase_Cbmase"/>
</dbReference>
<comment type="similarity">
    <text evidence="2">Belongs to the peptidase M20 family.</text>
</comment>
<keyword evidence="7" id="KW-0862">Zinc</keyword>
<dbReference type="Gene3D" id="3.40.630.10">
    <property type="entry name" value="Zn peptidases"/>
    <property type="match status" value="1"/>
</dbReference>
<reference evidence="10" key="2">
    <citation type="submission" date="2020-09" db="EMBL/GenBank/DDBJ databases">
        <authorList>
            <person name="Sun Q."/>
            <person name="Sedlacek I."/>
        </authorList>
    </citation>
    <scope>NUCLEOTIDE SEQUENCE</scope>
    <source>
        <strain evidence="10">CCM 7897</strain>
    </source>
</reference>
<feature type="binding site" evidence="7">
    <location>
        <position position="381"/>
    </location>
    <ligand>
        <name>Zn(2+)</name>
        <dbReference type="ChEBI" id="CHEBI:29105"/>
        <label>2</label>
    </ligand>
</feature>
<dbReference type="InterPro" id="IPR036264">
    <property type="entry name" value="Bact_exopeptidase_dim_dom"/>
</dbReference>
<evidence type="ECO:0000313" key="11">
    <source>
        <dbReference type="Proteomes" id="UP000606044"/>
    </source>
</evidence>
<dbReference type="AlphaFoldDB" id="A0A917F5N4"/>
<dbReference type="EMBL" id="BMCT01000001">
    <property type="protein sequence ID" value="GGF49018.1"/>
    <property type="molecule type" value="Genomic_DNA"/>
</dbReference>
<accession>A0A917F5N4</accession>
<evidence type="ECO:0000256" key="4">
    <source>
        <dbReference type="ARBA" id="ARBA00022723"/>
    </source>
</evidence>
<evidence type="ECO:0000313" key="10">
    <source>
        <dbReference type="EMBL" id="GGF49018.1"/>
    </source>
</evidence>
<feature type="binding site" evidence="8">
    <location>
        <position position="216"/>
    </location>
    <ligand>
        <name>allantoate</name>
        <dbReference type="ChEBI" id="CHEBI:17536"/>
    </ligand>
</feature>
<comment type="subunit">
    <text evidence="3">Homodimer.</text>
</comment>
<dbReference type="NCBIfam" id="NF006775">
    <property type="entry name" value="PRK09290.2-5"/>
    <property type="match status" value="1"/>
</dbReference>
<dbReference type="NCBIfam" id="TIGR01879">
    <property type="entry name" value="hydantase"/>
    <property type="match status" value="1"/>
</dbReference>
<dbReference type="InterPro" id="IPR011650">
    <property type="entry name" value="Peptidase_M20_dimer"/>
</dbReference>
<evidence type="ECO:0000256" key="7">
    <source>
        <dbReference type="PIRSR" id="PIRSR001235-1"/>
    </source>
</evidence>
<dbReference type="Gene3D" id="3.30.70.360">
    <property type="match status" value="1"/>
</dbReference>
<dbReference type="Proteomes" id="UP000606044">
    <property type="component" value="Unassembled WGS sequence"/>
</dbReference>
<dbReference type="SUPFAM" id="SSF53187">
    <property type="entry name" value="Zn-dependent exopeptidases"/>
    <property type="match status" value="1"/>
</dbReference>
<dbReference type="SUPFAM" id="SSF55031">
    <property type="entry name" value="Bacterial exopeptidase dimerisation domain"/>
    <property type="match status" value="1"/>
</dbReference>
<comment type="cofactor">
    <cofactor evidence="1">
        <name>Mn(2+)</name>
        <dbReference type="ChEBI" id="CHEBI:29035"/>
    </cofactor>
</comment>
<dbReference type="InterPro" id="IPR002933">
    <property type="entry name" value="Peptidase_M20"/>
</dbReference>
<dbReference type="RefSeq" id="WP_188575141.1">
    <property type="nucleotide sequence ID" value="NZ_BMCT01000001.1"/>
</dbReference>
<dbReference type="GO" id="GO:0046872">
    <property type="term" value="F:metal ion binding"/>
    <property type="evidence" value="ECO:0007669"/>
    <property type="project" value="UniProtKB-KW"/>
</dbReference>
<feature type="binding site" evidence="7">
    <location>
        <position position="93"/>
    </location>
    <ligand>
        <name>Zn(2+)</name>
        <dbReference type="ChEBI" id="CHEBI:29105"/>
        <label>1</label>
    </ligand>
</feature>
<evidence type="ECO:0000256" key="1">
    <source>
        <dbReference type="ARBA" id="ARBA00001936"/>
    </source>
</evidence>
<dbReference type="PIRSF" id="PIRSF001235">
    <property type="entry name" value="Amidase_carbamoylase"/>
    <property type="match status" value="1"/>
</dbReference>
<feature type="binding site" evidence="7">
    <location>
        <position position="93"/>
    </location>
    <ligand>
        <name>Zn(2+)</name>
        <dbReference type="ChEBI" id="CHEBI:29105"/>
        <label>2</label>
    </ligand>
</feature>
<dbReference type="Pfam" id="PF01546">
    <property type="entry name" value="Peptidase_M20"/>
    <property type="match status" value="1"/>
</dbReference>
<gene>
    <name evidence="10" type="ORF">GCM10007301_05330</name>
</gene>
<comment type="caution">
    <text evidence="10">The sequence shown here is derived from an EMBL/GenBank/DDBJ whole genome shotgun (WGS) entry which is preliminary data.</text>
</comment>
<keyword evidence="5 10" id="KW-0378">Hydrolase</keyword>
<protein>
    <submittedName>
        <fullName evidence="10">Zn-dependent hydrolase</fullName>
    </submittedName>
</protein>
<evidence type="ECO:0000256" key="5">
    <source>
        <dbReference type="ARBA" id="ARBA00022801"/>
    </source>
</evidence>
<feature type="binding site" evidence="8">
    <location>
        <position position="288"/>
    </location>
    <ligand>
        <name>allantoate</name>
        <dbReference type="ChEBI" id="CHEBI:17536"/>
    </ligand>
</feature>
<feature type="binding site" evidence="7">
    <location>
        <position position="128"/>
    </location>
    <ligand>
        <name>Zn(2+)</name>
        <dbReference type="ChEBI" id="CHEBI:29105"/>
        <label>2</label>
    </ligand>
</feature>
<keyword evidence="4 7" id="KW-0479">Metal-binding</keyword>
<dbReference type="PANTHER" id="PTHR32494">
    <property type="entry name" value="ALLANTOATE DEIMINASE-RELATED"/>
    <property type="match status" value="1"/>
</dbReference>
<keyword evidence="11" id="KW-1185">Reference proteome</keyword>
<proteinExistence type="inferred from homology"/>
<feature type="binding site" evidence="7">
    <location>
        <position position="191"/>
    </location>
    <ligand>
        <name>Zn(2+)</name>
        <dbReference type="ChEBI" id="CHEBI:29105"/>
        <label>1</label>
    </ligand>
</feature>
<organism evidence="10 11">
    <name type="scientific">Azorhizobium oxalatiphilum</name>
    <dbReference type="NCBI Taxonomy" id="980631"/>
    <lineage>
        <taxon>Bacteria</taxon>
        <taxon>Pseudomonadati</taxon>
        <taxon>Pseudomonadota</taxon>
        <taxon>Alphaproteobacteria</taxon>
        <taxon>Hyphomicrobiales</taxon>
        <taxon>Xanthobacteraceae</taxon>
        <taxon>Azorhizobium</taxon>
    </lineage>
</organism>
<sequence length="409" mass="42226">MSHAPLSATALQVRLEALARFTDVPGEMTRLTLSPAHKAAAGEVARWFAAAGMAVHLDATGSVVGRYEGTRPDAPALIIGSHIDTVRNAGIYDGNLGVVVGLAVVEELNRTNTRLPFPIEVFAFADEEGVRFPSTLTSSRALAGRFDPATLEHRDADGISRREALIAFGVDPAAIATASRAEDARAYVEVHIEQGPVLEKLGLPLGIVTAIAGATRAQVRVSGEAGHSGTLPMELRHDALAGAAEMVLAAEKRAQGEPGLVATVGTLSMPGGAVNVVPGAVQFSLDVRAPDDPQRNRAFADIEARCREIAAARGLCVTLEVGYDAAAAPCDAGLQAALAEAVADVGAPVHHLPSGAGHDGLSLNGVMPIAMLFVRSTNGSHNPREHAAADDIALAAQALHACVLWLAAA</sequence>
<dbReference type="CDD" id="cd03884">
    <property type="entry name" value="M20_bAS"/>
    <property type="match status" value="1"/>
</dbReference>